<keyword evidence="2" id="KW-0226">DNA condensation</keyword>
<protein>
    <submittedName>
        <fullName evidence="5">HU family DNA-binding protein</fullName>
    </submittedName>
</protein>
<gene>
    <name evidence="5" type="ORF">H8B21_05290</name>
</gene>
<dbReference type="RefSeq" id="WP_190312705.1">
    <property type="nucleotide sequence ID" value="NZ_JACNYL010000001.1"/>
</dbReference>
<evidence type="ECO:0000313" key="6">
    <source>
        <dbReference type="Proteomes" id="UP000651112"/>
    </source>
</evidence>
<dbReference type="SMART" id="SM00411">
    <property type="entry name" value="BHL"/>
    <property type="match status" value="1"/>
</dbReference>
<keyword evidence="3 5" id="KW-0238">DNA-binding</keyword>
<dbReference type="InterPro" id="IPR010992">
    <property type="entry name" value="IHF-like_DNA-bd_dom_sf"/>
</dbReference>
<dbReference type="Pfam" id="PF00216">
    <property type="entry name" value="Bac_DNA_binding"/>
    <property type="match status" value="1"/>
</dbReference>
<dbReference type="PANTHER" id="PTHR33175:SF3">
    <property type="entry name" value="DNA-BINDING PROTEIN HU-BETA"/>
    <property type="match status" value="1"/>
</dbReference>
<reference evidence="5 6" key="1">
    <citation type="submission" date="2020-08" db="EMBL/GenBank/DDBJ databases">
        <title>Sphingobacterium sp. DN00404 isolated from aquaculture water.</title>
        <authorList>
            <person name="Zhang M."/>
        </authorList>
    </citation>
    <scope>NUCLEOTIDE SEQUENCE [LARGE SCALE GENOMIC DNA]</scope>
    <source>
        <strain evidence="5 6">KCTC 42746</strain>
    </source>
</reference>
<evidence type="ECO:0000256" key="2">
    <source>
        <dbReference type="ARBA" id="ARBA00023067"/>
    </source>
</evidence>
<accession>A0ABR7XP85</accession>
<evidence type="ECO:0000256" key="1">
    <source>
        <dbReference type="ARBA" id="ARBA00010529"/>
    </source>
</evidence>
<dbReference type="InterPro" id="IPR020816">
    <property type="entry name" value="Histone-like_DNA-bd_CS"/>
</dbReference>
<dbReference type="Gene3D" id="4.10.520.10">
    <property type="entry name" value="IHF-like DNA-binding proteins"/>
    <property type="match status" value="1"/>
</dbReference>
<comment type="similarity">
    <text evidence="1 4">Belongs to the bacterial histone-like protein family.</text>
</comment>
<organism evidence="5 6">
    <name type="scientific">Sphingobacterium chuzhouense</name>
    <dbReference type="NCBI Taxonomy" id="1742264"/>
    <lineage>
        <taxon>Bacteria</taxon>
        <taxon>Pseudomonadati</taxon>
        <taxon>Bacteroidota</taxon>
        <taxon>Sphingobacteriia</taxon>
        <taxon>Sphingobacteriales</taxon>
        <taxon>Sphingobacteriaceae</taxon>
        <taxon>Sphingobacterium</taxon>
    </lineage>
</organism>
<name>A0ABR7XP85_9SPHI</name>
<dbReference type="SUPFAM" id="SSF47729">
    <property type="entry name" value="IHF-like DNA-binding proteins"/>
    <property type="match status" value="1"/>
</dbReference>
<evidence type="ECO:0000256" key="3">
    <source>
        <dbReference type="ARBA" id="ARBA00023125"/>
    </source>
</evidence>
<proteinExistence type="inferred from homology"/>
<comment type="caution">
    <text evidence="5">The sequence shown here is derived from an EMBL/GenBank/DDBJ whole genome shotgun (WGS) entry which is preliminary data.</text>
</comment>
<evidence type="ECO:0000313" key="5">
    <source>
        <dbReference type="EMBL" id="MBD1420986.1"/>
    </source>
</evidence>
<sequence>MNKADLINHIAGETGLTKSQAESAVNSFTGAVSKSLSNGEAVTLIGFGTFSVTERSARTGRNPQTGAALKIAAKKLPRFSAGKALKDAVHKPDKKKK</sequence>
<evidence type="ECO:0000256" key="4">
    <source>
        <dbReference type="RuleBase" id="RU003939"/>
    </source>
</evidence>
<dbReference type="PRINTS" id="PR01727">
    <property type="entry name" value="DNABINDINGHU"/>
</dbReference>
<dbReference type="EMBL" id="JACNYL010000001">
    <property type="protein sequence ID" value="MBD1420986.1"/>
    <property type="molecule type" value="Genomic_DNA"/>
</dbReference>
<dbReference type="PROSITE" id="PS00045">
    <property type="entry name" value="HISTONE_LIKE"/>
    <property type="match status" value="1"/>
</dbReference>
<dbReference type="PANTHER" id="PTHR33175">
    <property type="entry name" value="DNA-BINDING PROTEIN HU"/>
    <property type="match status" value="1"/>
</dbReference>
<dbReference type="InterPro" id="IPR000119">
    <property type="entry name" value="Hist_DNA-bd"/>
</dbReference>
<dbReference type="GO" id="GO:0003677">
    <property type="term" value="F:DNA binding"/>
    <property type="evidence" value="ECO:0007669"/>
    <property type="project" value="UniProtKB-KW"/>
</dbReference>
<dbReference type="Proteomes" id="UP000651112">
    <property type="component" value="Unassembled WGS sequence"/>
</dbReference>
<keyword evidence="6" id="KW-1185">Reference proteome</keyword>
<dbReference type="CDD" id="cd13831">
    <property type="entry name" value="HU"/>
    <property type="match status" value="1"/>
</dbReference>